<comment type="caution">
    <text evidence="1">The sequence shown here is derived from an EMBL/GenBank/DDBJ whole genome shotgun (WGS) entry which is preliminary data.</text>
</comment>
<dbReference type="AlphaFoldDB" id="A0A7L5A2M8"/>
<sequence length="165" mass="18187">MPAASVLDALNYHRETLAQQGMGVLGLWALLNLVVSGWLVARVPRRQEPYYFHQMNVGWAMVNVTLAVLGILRARPLHVAGLSLADSLAAQSSFESILLVNVGLDVAYVVTGAWLRARAIQAEHPNRLLGFGRSLWVQGGFLFVFDAALYFVYHRYAAELLALVP</sequence>
<gene>
    <name evidence="1" type="ORF">F0P96_09925</name>
</gene>
<evidence type="ECO:0000313" key="1">
    <source>
        <dbReference type="EMBL" id="KAA9333283.1"/>
    </source>
</evidence>
<organism evidence="1 2">
    <name type="scientific">Hymenobacter busanensis</name>
    <dbReference type="NCBI Taxonomy" id="2607656"/>
    <lineage>
        <taxon>Bacteria</taxon>
        <taxon>Pseudomonadati</taxon>
        <taxon>Bacteroidota</taxon>
        <taxon>Cytophagia</taxon>
        <taxon>Cytophagales</taxon>
        <taxon>Hymenobacteraceae</taxon>
        <taxon>Hymenobacter</taxon>
    </lineage>
</organism>
<protein>
    <submittedName>
        <fullName evidence="1">Uncharacterized protein</fullName>
    </submittedName>
</protein>
<accession>A0A7L5A2M8</accession>
<keyword evidence="2" id="KW-1185">Reference proteome</keyword>
<dbReference type="Pfam" id="PF22503">
    <property type="entry name" value="DUF6992"/>
    <property type="match status" value="1"/>
</dbReference>
<dbReference type="InterPro" id="IPR054261">
    <property type="entry name" value="DUF6992"/>
</dbReference>
<name>A0A7L5A2M8_9BACT</name>
<dbReference type="RefSeq" id="WP_151078704.1">
    <property type="nucleotide sequence ID" value="NZ_CP047647.1"/>
</dbReference>
<dbReference type="Proteomes" id="UP000326380">
    <property type="component" value="Unassembled WGS sequence"/>
</dbReference>
<proteinExistence type="predicted"/>
<reference evidence="1 2" key="1">
    <citation type="submission" date="2019-09" db="EMBL/GenBank/DDBJ databases">
        <title>Genome sequence of Hymenobacter sp. M3.</title>
        <authorList>
            <person name="Srinivasan S."/>
        </authorList>
    </citation>
    <scope>NUCLEOTIDE SEQUENCE [LARGE SCALE GENOMIC DNA]</scope>
    <source>
        <strain evidence="1 2">M3</strain>
    </source>
</reference>
<evidence type="ECO:0000313" key="2">
    <source>
        <dbReference type="Proteomes" id="UP000326380"/>
    </source>
</evidence>
<dbReference type="EMBL" id="VTWU01000003">
    <property type="protein sequence ID" value="KAA9333283.1"/>
    <property type="molecule type" value="Genomic_DNA"/>
</dbReference>